<sequence>MLNKSLLPVLLIATIMISSCVSSKKYKSAMSTVDGLNAQISTLQQQVNELTATNKSLSSEYSSYKTDCEAKQKKYEEYRNALAEARDKMMEVQKALEAAEADFKEKGVDVYGKDGRVYVNMQDNLMYASGSSKLTENGKKALEGLASALNQYPNLQVIVVGHTDDVPFKKGINTDNMSLSTERANGVVRALRDDYSVSPERLVAAGQGKYAPVADNATAEGKAKNRRTEIILNPDLKRVWETAQ</sequence>
<dbReference type="Proteomes" id="UP001155483">
    <property type="component" value="Unassembled WGS sequence"/>
</dbReference>
<name>A0A9X3BHY8_9BACT</name>
<keyword evidence="5" id="KW-1185">Reference proteome</keyword>
<keyword evidence="1" id="KW-0472">Membrane</keyword>
<dbReference type="InterPro" id="IPR050330">
    <property type="entry name" value="Bact_OuterMem_StrucFunc"/>
</dbReference>
<dbReference type="PROSITE" id="PS51123">
    <property type="entry name" value="OMPA_2"/>
    <property type="match status" value="1"/>
</dbReference>
<dbReference type="RefSeq" id="WP_279296838.1">
    <property type="nucleotide sequence ID" value="NZ_JAOTIF010000005.1"/>
</dbReference>
<evidence type="ECO:0000313" key="4">
    <source>
        <dbReference type="EMBL" id="MCU7549398.1"/>
    </source>
</evidence>
<accession>A0A9X3BHY8</accession>
<feature type="domain" description="OmpA-like" evidence="3">
    <location>
        <begin position="114"/>
        <end position="236"/>
    </location>
</feature>
<gene>
    <name evidence="4" type="ORF">OCK74_09750</name>
</gene>
<evidence type="ECO:0000256" key="1">
    <source>
        <dbReference type="PROSITE-ProRule" id="PRU00473"/>
    </source>
</evidence>
<feature type="coiled-coil region" evidence="2">
    <location>
        <begin position="26"/>
        <end position="102"/>
    </location>
</feature>
<evidence type="ECO:0000256" key="2">
    <source>
        <dbReference type="SAM" id="Coils"/>
    </source>
</evidence>
<proteinExistence type="predicted"/>
<dbReference type="Pfam" id="PF00691">
    <property type="entry name" value="OmpA"/>
    <property type="match status" value="1"/>
</dbReference>
<comment type="caution">
    <text evidence="4">The sequence shown here is derived from an EMBL/GenBank/DDBJ whole genome shotgun (WGS) entry which is preliminary data.</text>
</comment>
<reference evidence="4" key="1">
    <citation type="submission" date="2022-09" db="EMBL/GenBank/DDBJ databases">
        <authorList>
            <person name="Yuan C."/>
            <person name="Ke Z."/>
        </authorList>
    </citation>
    <scope>NUCLEOTIDE SEQUENCE</scope>
    <source>
        <strain evidence="4">LB-8</strain>
    </source>
</reference>
<dbReference type="InterPro" id="IPR036737">
    <property type="entry name" value="OmpA-like_sf"/>
</dbReference>
<dbReference type="AlphaFoldDB" id="A0A9X3BHY8"/>
<dbReference type="CDD" id="cd07185">
    <property type="entry name" value="OmpA_C-like"/>
    <property type="match status" value="1"/>
</dbReference>
<dbReference type="PANTHER" id="PTHR30329">
    <property type="entry name" value="STATOR ELEMENT OF FLAGELLAR MOTOR COMPLEX"/>
    <property type="match status" value="1"/>
</dbReference>
<dbReference type="GO" id="GO:0016020">
    <property type="term" value="C:membrane"/>
    <property type="evidence" value="ECO:0007669"/>
    <property type="project" value="UniProtKB-UniRule"/>
</dbReference>
<protein>
    <submittedName>
        <fullName evidence="4">OmpA family protein</fullName>
    </submittedName>
</protein>
<dbReference type="PANTHER" id="PTHR30329:SF21">
    <property type="entry name" value="LIPOPROTEIN YIAD-RELATED"/>
    <property type="match status" value="1"/>
</dbReference>
<dbReference type="Gene3D" id="1.20.5.4090">
    <property type="match status" value="1"/>
</dbReference>
<reference evidence="4" key="2">
    <citation type="submission" date="2023-04" db="EMBL/GenBank/DDBJ databases">
        <title>Paracnuella aquatica gen. nov., sp. nov., a member of the family Chitinophagaceae isolated from a hot spring.</title>
        <authorList>
            <person name="Wang C."/>
        </authorList>
    </citation>
    <scope>NUCLEOTIDE SEQUENCE</scope>
    <source>
        <strain evidence="4">LB-8</strain>
    </source>
</reference>
<dbReference type="SUPFAM" id="SSF103088">
    <property type="entry name" value="OmpA-like"/>
    <property type="match status" value="1"/>
</dbReference>
<evidence type="ECO:0000259" key="3">
    <source>
        <dbReference type="PROSITE" id="PS51123"/>
    </source>
</evidence>
<evidence type="ECO:0000313" key="5">
    <source>
        <dbReference type="Proteomes" id="UP001155483"/>
    </source>
</evidence>
<dbReference type="Gene3D" id="3.30.1330.60">
    <property type="entry name" value="OmpA-like domain"/>
    <property type="match status" value="1"/>
</dbReference>
<dbReference type="EMBL" id="JAOTIF010000005">
    <property type="protein sequence ID" value="MCU7549398.1"/>
    <property type="molecule type" value="Genomic_DNA"/>
</dbReference>
<keyword evidence="2" id="KW-0175">Coiled coil</keyword>
<dbReference type="PROSITE" id="PS51257">
    <property type="entry name" value="PROKAR_LIPOPROTEIN"/>
    <property type="match status" value="1"/>
</dbReference>
<dbReference type="InterPro" id="IPR006665">
    <property type="entry name" value="OmpA-like"/>
</dbReference>
<organism evidence="4 5">
    <name type="scientific">Paraflavisolibacter caeni</name>
    <dbReference type="NCBI Taxonomy" id="2982496"/>
    <lineage>
        <taxon>Bacteria</taxon>
        <taxon>Pseudomonadati</taxon>
        <taxon>Bacteroidota</taxon>
        <taxon>Chitinophagia</taxon>
        <taxon>Chitinophagales</taxon>
        <taxon>Chitinophagaceae</taxon>
        <taxon>Paraflavisolibacter</taxon>
    </lineage>
</organism>